<evidence type="ECO:0000313" key="3">
    <source>
        <dbReference type="Proteomes" id="UP000732399"/>
    </source>
</evidence>
<dbReference type="InterPro" id="IPR018759">
    <property type="entry name" value="BBP2_2"/>
</dbReference>
<dbReference type="Pfam" id="PF10082">
    <property type="entry name" value="BBP2_2"/>
    <property type="match status" value="1"/>
</dbReference>
<dbReference type="Proteomes" id="UP000732399">
    <property type="component" value="Unassembled WGS sequence"/>
</dbReference>
<proteinExistence type="predicted"/>
<sequence length="424" mass="46696">MRHLLVVAALLAGAAPAAAQLMPNDQSLVTFNRYIAVRERRVPGFDSPGIPLGSFTLQPTLDANVLYNDNVLATQDDRDGDVIARITPALTANSNWSDSLLSLSAIADIDRYGRLGTENTVNTNLSAYGWHDLSRATRFRSLVRFQSLRESRESQDVFVLTRRPIRFRTLELGVGARHRFANTQVSVDGGVVKSDFDDAVRRSDNVLIDQDFRDSVLKRGRARVEFGQSPAVAYFVQGTYDRRTYRLRARDPLASARESEIVEALGGVRFELPILARGEVGVGYTRGSYRGVQFTPVSGLAIRTQVTFFPTQLTNVTVSAERRVSDTGVPSSGGFATLSGSIRVDHELLRQLVLGASAGFRRDSFNGADRDDERFELGASADYRLNRRLSARLNLSRLDLTSSGTGAFKSFVANRLLFGVGVRP</sequence>
<comment type="caution">
    <text evidence="2">The sequence shown here is derived from an EMBL/GenBank/DDBJ whole genome shotgun (WGS) entry which is preliminary data.</text>
</comment>
<dbReference type="EMBL" id="JAAVJH010000002">
    <property type="protein sequence ID" value="NJR77701.1"/>
    <property type="molecule type" value="Genomic_DNA"/>
</dbReference>
<keyword evidence="1" id="KW-0732">Signal</keyword>
<name>A0ABX1CKK3_9SPHN</name>
<organism evidence="2 3">
    <name type="scientific">Sphingomonas corticis</name>
    <dbReference type="NCBI Taxonomy" id="2722791"/>
    <lineage>
        <taxon>Bacteria</taxon>
        <taxon>Pseudomonadati</taxon>
        <taxon>Pseudomonadota</taxon>
        <taxon>Alphaproteobacteria</taxon>
        <taxon>Sphingomonadales</taxon>
        <taxon>Sphingomonadaceae</taxon>
        <taxon>Sphingomonas</taxon>
    </lineage>
</organism>
<gene>
    <name evidence="2" type="ORF">HBH26_03600</name>
</gene>
<protein>
    <submittedName>
        <fullName evidence="2">Outer membrane beta-barrel protein</fullName>
    </submittedName>
</protein>
<accession>A0ABX1CKK3</accession>
<feature type="chain" id="PRO_5045460935" evidence="1">
    <location>
        <begin position="20"/>
        <end position="424"/>
    </location>
</feature>
<reference evidence="2 3" key="1">
    <citation type="submission" date="2020-03" db="EMBL/GenBank/DDBJ databases">
        <authorList>
            <person name="Wang L."/>
            <person name="He N."/>
            <person name="Li Y."/>
            <person name="Fang Y."/>
            <person name="Zhang F."/>
        </authorList>
    </citation>
    <scope>NUCLEOTIDE SEQUENCE [LARGE SCALE GENOMIC DNA]</scope>
    <source>
        <strain evidence="2 3">36D10-4-7</strain>
    </source>
</reference>
<feature type="signal peptide" evidence="1">
    <location>
        <begin position="1"/>
        <end position="19"/>
    </location>
</feature>
<evidence type="ECO:0000256" key="1">
    <source>
        <dbReference type="SAM" id="SignalP"/>
    </source>
</evidence>
<dbReference type="RefSeq" id="WP_168133234.1">
    <property type="nucleotide sequence ID" value="NZ_JAAVJH010000002.1"/>
</dbReference>
<keyword evidence="3" id="KW-1185">Reference proteome</keyword>
<evidence type="ECO:0000313" key="2">
    <source>
        <dbReference type="EMBL" id="NJR77701.1"/>
    </source>
</evidence>